<sequence length="110" mass="12497">MQPINSCSGEGYLHLDSALLTPTAGSQTLQSLGTRGYHPTTPRAKRVRLDEGGSRLSDLSSPRRDFAQEHRWVFWCFRSERIIHTLGCDFKMFSGREKAEKEVVKEKSAR</sequence>
<proteinExistence type="predicted"/>
<dbReference type="Proteomes" id="UP000501690">
    <property type="component" value="Linkage Group LG8"/>
</dbReference>
<evidence type="ECO:0000313" key="4">
    <source>
        <dbReference type="Proteomes" id="UP000501690"/>
    </source>
</evidence>
<gene>
    <name evidence="2" type="ORF">DEO72_LG5g728</name>
    <name evidence="3" type="ORF">DEO72_LG8g942</name>
</gene>
<dbReference type="EMBL" id="CP039352">
    <property type="protein sequence ID" value="QCE02926.1"/>
    <property type="molecule type" value="Genomic_DNA"/>
</dbReference>
<evidence type="ECO:0000313" key="2">
    <source>
        <dbReference type="EMBL" id="QCD92660.1"/>
    </source>
</evidence>
<feature type="region of interest" description="Disordered" evidence="1">
    <location>
        <begin position="27"/>
        <end position="63"/>
    </location>
</feature>
<keyword evidence="4" id="KW-1185">Reference proteome</keyword>
<dbReference type="EMBL" id="CP039349">
    <property type="protein sequence ID" value="QCD92660.1"/>
    <property type="molecule type" value="Genomic_DNA"/>
</dbReference>
<accession>A0A4D6MN58</accession>
<dbReference type="Proteomes" id="UP000501690">
    <property type="component" value="Linkage Group LG5"/>
</dbReference>
<reference evidence="3 4" key="1">
    <citation type="submission" date="2019-04" db="EMBL/GenBank/DDBJ databases">
        <title>An improved genome assembly and genetic linkage map for asparagus bean, Vigna unguiculata ssp. sesquipedialis.</title>
        <authorList>
            <person name="Xia Q."/>
            <person name="Zhang R."/>
            <person name="Dong Y."/>
        </authorList>
    </citation>
    <scope>NUCLEOTIDE SEQUENCE [LARGE SCALE GENOMIC DNA]</scope>
    <source>
        <tissue evidence="3">Leaf</tissue>
    </source>
</reference>
<name>A0A4D6MN58_VIGUN</name>
<protein>
    <submittedName>
        <fullName evidence="3">Uncharacterized protein</fullName>
    </submittedName>
</protein>
<dbReference type="AlphaFoldDB" id="A0A4D6MN58"/>
<evidence type="ECO:0000256" key="1">
    <source>
        <dbReference type="SAM" id="MobiDB-lite"/>
    </source>
</evidence>
<evidence type="ECO:0000313" key="3">
    <source>
        <dbReference type="EMBL" id="QCE02926.1"/>
    </source>
</evidence>
<organism evidence="3 4">
    <name type="scientific">Vigna unguiculata</name>
    <name type="common">Cowpea</name>
    <dbReference type="NCBI Taxonomy" id="3917"/>
    <lineage>
        <taxon>Eukaryota</taxon>
        <taxon>Viridiplantae</taxon>
        <taxon>Streptophyta</taxon>
        <taxon>Embryophyta</taxon>
        <taxon>Tracheophyta</taxon>
        <taxon>Spermatophyta</taxon>
        <taxon>Magnoliopsida</taxon>
        <taxon>eudicotyledons</taxon>
        <taxon>Gunneridae</taxon>
        <taxon>Pentapetalae</taxon>
        <taxon>rosids</taxon>
        <taxon>fabids</taxon>
        <taxon>Fabales</taxon>
        <taxon>Fabaceae</taxon>
        <taxon>Papilionoideae</taxon>
        <taxon>50 kb inversion clade</taxon>
        <taxon>NPAAA clade</taxon>
        <taxon>indigoferoid/millettioid clade</taxon>
        <taxon>Phaseoleae</taxon>
        <taxon>Vigna</taxon>
    </lineage>
</organism>